<evidence type="ECO:0000313" key="3">
    <source>
        <dbReference type="Proteomes" id="UP000721954"/>
    </source>
</evidence>
<keyword evidence="3" id="KW-1185">Reference proteome</keyword>
<feature type="chain" id="PRO_5046427193" evidence="1">
    <location>
        <begin position="27"/>
        <end position="300"/>
    </location>
</feature>
<proteinExistence type="predicted"/>
<gene>
    <name evidence="2" type="ORF">JW613_04140</name>
</gene>
<dbReference type="Pfam" id="PF18968">
    <property type="entry name" value="DUF5707"/>
    <property type="match status" value="1"/>
</dbReference>
<protein>
    <submittedName>
        <fullName evidence="2">Calcium-binding protein</fullName>
    </submittedName>
</protein>
<keyword evidence="1" id="KW-0732">Signal</keyword>
<feature type="signal peptide" evidence="1">
    <location>
        <begin position="1"/>
        <end position="26"/>
    </location>
</feature>
<dbReference type="InterPro" id="IPR043761">
    <property type="entry name" value="DUF5707"/>
</dbReference>
<evidence type="ECO:0000313" key="2">
    <source>
        <dbReference type="EMBL" id="MBO8197505.1"/>
    </source>
</evidence>
<evidence type="ECO:0000256" key="1">
    <source>
        <dbReference type="SAM" id="SignalP"/>
    </source>
</evidence>
<sequence>MRMRATAAAVSGALALSALAIPAALAAEAPAKDAGAAVRAAHDADVRKAASTQREAAPFGMRATTPDDGYGDTTVSDVVVNGGKDVVLGTTKTKTVTVSYKVTDDSGVAWADSVLWHGSSVDDIDTGVLANEDEATCTVTSATTATCKQTFTIDPQVDLFNAAAGTWKVAVIAQGNDADWVDRDVAKTFAMKRYSKLTVNASPEPVKKGRTITISGYLSRANWDTSKYAGYTKQAVKLQSRPMSGGSYATLKSYTSGSGSSAGKVKTTRTAGKDTCWRYSFAGTSTTPSVTSKGDCVDVR</sequence>
<organism evidence="2 3">
    <name type="scientific">Streptomyces smyrnaeus</name>
    <dbReference type="NCBI Taxonomy" id="1387713"/>
    <lineage>
        <taxon>Bacteria</taxon>
        <taxon>Bacillati</taxon>
        <taxon>Actinomycetota</taxon>
        <taxon>Actinomycetes</taxon>
        <taxon>Kitasatosporales</taxon>
        <taxon>Streptomycetaceae</taxon>
        <taxon>Streptomyces</taxon>
    </lineage>
</organism>
<comment type="caution">
    <text evidence="2">The sequence shown here is derived from an EMBL/GenBank/DDBJ whole genome shotgun (WGS) entry which is preliminary data.</text>
</comment>
<reference evidence="2 3" key="1">
    <citation type="submission" date="2021-02" db="EMBL/GenBank/DDBJ databases">
        <title>Streptomyces spirodelae sp. nov., isolated from duckweed.</title>
        <authorList>
            <person name="Saimee Y."/>
            <person name="Duangmal K."/>
        </authorList>
    </citation>
    <scope>NUCLEOTIDE SEQUENCE [LARGE SCALE GENOMIC DNA]</scope>
    <source>
        <strain evidence="2 3">DSM 42105</strain>
    </source>
</reference>
<dbReference type="Proteomes" id="UP000721954">
    <property type="component" value="Unassembled WGS sequence"/>
</dbReference>
<name>A0ABS3XQ26_9ACTN</name>
<dbReference type="EMBL" id="JAFFZM010000002">
    <property type="protein sequence ID" value="MBO8197505.1"/>
    <property type="molecule type" value="Genomic_DNA"/>
</dbReference>
<accession>A0ABS3XQ26</accession>